<dbReference type="PANTHER" id="PTHR28037:SF1">
    <property type="entry name" value="ALCOHOL O-ACETYLTRANSFERASE 1-RELATED"/>
    <property type="match status" value="1"/>
</dbReference>
<name>A0A177D468_ALTAL</name>
<dbReference type="InterPro" id="IPR010828">
    <property type="entry name" value="Atf2/Sli1-like"/>
</dbReference>
<dbReference type="OMA" id="LEDQHNT"/>
<dbReference type="GO" id="GO:0008080">
    <property type="term" value="F:N-acetyltransferase activity"/>
    <property type="evidence" value="ECO:0007669"/>
    <property type="project" value="TreeGrafter"/>
</dbReference>
<organism evidence="1 2">
    <name type="scientific">Alternaria alternata</name>
    <name type="common">Alternaria rot fungus</name>
    <name type="synonym">Torula alternata</name>
    <dbReference type="NCBI Taxonomy" id="5599"/>
    <lineage>
        <taxon>Eukaryota</taxon>
        <taxon>Fungi</taxon>
        <taxon>Dikarya</taxon>
        <taxon>Ascomycota</taxon>
        <taxon>Pezizomycotina</taxon>
        <taxon>Dothideomycetes</taxon>
        <taxon>Pleosporomycetidae</taxon>
        <taxon>Pleosporales</taxon>
        <taxon>Pleosporineae</taxon>
        <taxon>Pleosporaceae</taxon>
        <taxon>Alternaria</taxon>
        <taxon>Alternaria sect. Alternaria</taxon>
        <taxon>Alternaria alternata complex</taxon>
    </lineage>
</organism>
<sequence length="488" mass="53080">MNSVRELPVLRLLGKSEQLSAVSHQLGFFKNVGISAHYSLSTVATLPDLQSIIYAALTQVVHGNSILSAVPIDELSPNAYFVRLQSLDLRSCVLFKTRASSIDQRNQDTELDTILQEEHNTDFKLSHGHLPFWRLTILQDTSGEKGCGFTASFVFHHSLGDGATGVIFHQSFHQALESALMLPSLKLSSPKIQVSESSTVLPPLEDLHPLPLNPNPLHHRTSGEELEEWTGNPIQLPMMSHYRTLFFPPIASAKFAQECKENGLTVTSGLTAVLASALFEQLPDTVHALTGIIPINLRPWLSLHHNCSSTSEAMGSFIDALKVQIRREHCSFPTDSDEHTGATCGLAAGRHTAKTIKEYMGNKSPSGEPYTSIAAFKGIHDTAAVFKSMLNTPRDAAFEISNLGRFPPPSSPSLDVPNDACEGRCRIGRMTFSRSAVGFGAAITTSVLMGNDGVLSVGWSWQEGVVGEKLVESVMEGFRKAVEGGVHF</sequence>
<gene>
    <name evidence="1" type="ORF">CC77DRAFT_1099822</name>
</gene>
<dbReference type="Gene3D" id="3.30.559.10">
    <property type="entry name" value="Chloramphenicol acetyltransferase-like domain"/>
    <property type="match status" value="1"/>
</dbReference>
<dbReference type="AlphaFoldDB" id="A0A177D468"/>
<dbReference type="VEuPathDB" id="FungiDB:CC77DRAFT_1099822"/>
<keyword evidence="2" id="KW-1185">Reference proteome</keyword>
<dbReference type="EMBL" id="KV441499">
    <property type="protein sequence ID" value="OAG14493.1"/>
    <property type="molecule type" value="Genomic_DNA"/>
</dbReference>
<dbReference type="SUPFAM" id="SSF52777">
    <property type="entry name" value="CoA-dependent acyltransferases"/>
    <property type="match status" value="1"/>
</dbReference>
<accession>A0A177D468</accession>
<dbReference type="InterPro" id="IPR023213">
    <property type="entry name" value="CAT-like_dom_sf"/>
</dbReference>
<dbReference type="Proteomes" id="UP000077248">
    <property type="component" value="Unassembled WGS sequence"/>
</dbReference>
<dbReference type="InterPro" id="IPR052058">
    <property type="entry name" value="Alcohol_O-acetyltransferase"/>
</dbReference>
<dbReference type="GeneID" id="29115618"/>
<dbReference type="PANTHER" id="PTHR28037">
    <property type="entry name" value="ALCOHOL O-ACETYLTRANSFERASE 1-RELATED"/>
    <property type="match status" value="1"/>
</dbReference>
<dbReference type="RefSeq" id="XP_018379914.1">
    <property type="nucleotide sequence ID" value="XM_018530024.1"/>
</dbReference>
<reference evidence="1 2" key="1">
    <citation type="submission" date="2016-05" db="EMBL/GenBank/DDBJ databases">
        <title>Comparative analysis of secretome profiles of manganese(II)-oxidizing ascomycete fungi.</title>
        <authorList>
            <consortium name="DOE Joint Genome Institute"/>
            <person name="Zeiner C.A."/>
            <person name="Purvine S.O."/>
            <person name="Zink E.M."/>
            <person name="Wu S."/>
            <person name="Pasa-Tolic L."/>
            <person name="Chaput D.L."/>
            <person name="Haridas S."/>
            <person name="Grigoriev I.V."/>
            <person name="Santelli C.M."/>
            <person name="Hansel C.M."/>
        </authorList>
    </citation>
    <scope>NUCLEOTIDE SEQUENCE [LARGE SCALE GENOMIC DNA]</scope>
    <source>
        <strain evidence="1 2">SRC1lrK2f</strain>
    </source>
</reference>
<dbReference type="KEGG" id="aalt:CC77DRAFT_1099822"/>
<evidence type="ECO:0008006" key="3">
    <source>
        <dbReference type="Google" id="ProtNLM"/>
    </source>
</evidence>
<protein>
    <recommendedName>
        <fullName evidence="3">Alcohol acetyltransferase</fullName>
    </recommendedName>
</protein>
<evidence type="ECO:0000313" key="2">
    <source>
        <dbReference type="Proteomes" id="UP000077248"/>
    </source>
</evidence>
<proteinExistence type="predicted"/>
<dbReference type="Pfam" id="PF07247">
    <property type="entry name" value="AATase"/>
    <property type="match status" value="1"/>
</dbReference>
<evidence type="ECO:0000313" key="1">
    <source>
        <dbReference type="EMBL" id="OAG14493.1"/>
    </source>
</evidence>